<organism evidence="2">
    <name type="scientific">Octopus bimaculoides</name>
    <name type="common">California two-spotted octopus</name>
    <dbReference type="NCBI Taxonomy" id="37653"/>
    <lineage>
        <taxon>Eukaryota</taxon>
        <taxon>Metazoa</taxon>
        <taxon>Spiralia</taxon>
        <taxon>Lophotrochozoa</taxon>
        <taxon>Mollusca</taxon>
        <taxon>Cephalopoda</taxon>
        <taxon>Coleoidea</taxon>
        <taxon>Octopodiformes</taxon>
        <taxon>Octopoda</taxon>
        <taxon>Incirrata</taxon>
        <taxon>Octopodidae</taxon>
        <taxon>Octopus</taxon>
    </lineage>
</organism>
<name>A0A0L8HAI7_OCTBM</name>
<dbReference type="InterPro" id="IPR011641">
    <property type="entry name" value="Tyr-kin_ephrin_A/B_rcpt-like"/>
</dbReference>
<dbReference type="AlphaFoldDB" id="A0A0L8HAI7"/>
<dbReference type="EMBL" id="KQ418739">
    <property type="protein sequence ID" value="KOF86089.1"/>
    <property type="molecule type" value="Genomic_DNA"/>
</dbReference>
<dbReference type="Gene3D" id="2.10.50.10">
    <property type="entry name" value="Tumor Necrosis Factor Receptor, subunit A, domain 2"/>
    <property type="match status" value="1"/>
</dbReference>
<accession>A0A0L8HAI7</accession>
<evidence type="ECO:0000259" key="1">
    <source>
        <dbReference type="Pfam" id="PF07699"/>
    </source>
</evidence>
<reference evidence="2" key="1">
    <citation type="submission" date="2015-07" db="EMBL/GenBank/DDBJ databases">
        <title>MeaNS - Measles Nucleotide Surveillance Program.</title>
        <authorList>
            <person name="Tran T."/>
            <person name="Druce J."/>
        </authorList>
    </citation>
    <scope>NUCLEOTIDE SEQUENCE</scope>
    <source>
        <strain evidence="2">UCB-OBI-ISO-001</strain>
        <tissue evidence="2">Gonad</tissue>
    </source>
</reference>
<sequence length="56" mass="6118">MCKPGSFRRTATVCEPCAIGTFQNKWEKTFCKPCPVGKTTLAAGAKNQRHCVSISQ</sequence>
<dbReference type="OrthoDB" id="4405280at2759"/>
<gene>
    <name evidence="2" type="ORF">OCBIM_22019270mg</name>
</gene>
<dbReference type="SMART" id="SM01411">
    <property type="entry name" value="Ephrin_rec_like"/>
    <property type="match status" value="1"/>
</dbReference>
<evidence type="ECO:0000313" key="2">
    <source>
        <dbReference type="EMBL" id="KOF86089.1"/>
    </source>
</evidence>
<protein>
    <recommendedName>
        <fullName evidence="1">Tyrosine-protein kinase ephrin type A/B receptor-like domain-containing protein</fullName>
    </recommendedName>
</protein>
<feature type="domain" description="Tyrosine-protein kinase ephrin type A/B receptor-like" evidence="1">
    <location>
        <begin position="8"/>
        <end position="51"/>
    </location>
</feature>
<dbReference type="Pfam" id="PF07699">
    <property type="entry name" value="Ephrin_rec_like"/>
    <property type="match status" value="1"/>
</dbReference>
<proteinExistence type="predicted"/>